<dbReference type="Pfam" id="PF02558">
    <property type="entry name" value="ApbA"/>
    <property type="match status" value="1"/>
</dbReference>
<dbReference type="Proteomes" id="UP000076989">
    <property type="component" value="Unassembled WGS sequence"/>
</dbReference>
<dbReference type="InterPro" id="IPR013332">
    <property type="entry name" value="KPR_N"/>
</dbReference>
<evidence type="ECO:0000256" key="7">
    <source>
        <dbReference type="ARBA" id="ARBA00022857"/>
    </source>
</evidence>
<gene>
    <name evidence="16" type="ORF">JH395_04595</name>
    <name evidence="15" type="ORF">Lp19_1386</name>
    <name evidence="14" type="ORF">Nizo2260_2354</name>
</gene>
<evidence type="ECO:0000313" key="15">
    <source>
        <dbReference type="EMBL" id="KZU95432.1"/>
    </source>
</evidence>
<evidence type="ECO:0000313" key="16">
    <source>
        <dbReference type="EMBL" id="QQM61842.1"/>
    </source>
</evidence>
<evidence type="ECO:0000256" key="10">
    <source>
        <dbReference type="ARBA" id="ARBA00048793"/>
    </source>
</evidence>
<protein>
    <recommendedName>
        <fullName evidence="5 11">2-dehydropantoate 2-reductase</fullName>
        <ecNumber evidence="4 11">1.1.1.169</ecNumber>
    </recommendedName>
    <alternativeName>
        <fullName evidence="9 11">Ketopantoate reductase</fullName>
    </alternativeName>
</protein>
<evidence type="ECO:0000259" key="12">
    <source>
        <dbReference type="Pfam" id="PF02558"/>
    </source>
</evidence>
<comment type="function">
    <text evidence="1 11">Catalyzes the NADPH-dependent reduction of ketopantoate into pantoic acid.</text>
</comment>
<reference evidence="17 18" key="1">
    <citation type="submission" date="2016-03" db="EMBL/GenBank/DDBJ databases">
        <title>Comparative genomics of 54 Lactobacillus plantarum strains reveals genomic uncoupling from niche constraints.</title>
        <authorList>
            <person name="Martino M.E."/>
        </authorList>
    </citation>
    <scope>NUCLEOTIDE SEQUENCE [LARGE SCALE GENOMIC DNA]</scope>
    <source>
        <strain evidence="15 17">19.1</strain>
        <strain evidence="14 18">Nizo2260</strain>
    </source>
</reference>
<dbReference type="SUPFAM" id="SSF48179">
    <property type="entry name" value="6-phosphogluconate dehydrogenase C-terminal domain-like"/>
    <property type="match status" value="1"/>
</dbReference>
<keyword evidence="7 11" id="KW-0521">NADP</keyword>
<dbReference type="GO" id="GO:0005737">
    <property type="term" value="C:cytoplasm"/>
    <property type="evidence" value="ECO:0007669"/>
    <property type="project" value="TreeGrafter"/>
</dbReference>
<dbReference type="GeneID" id="77215806"/>
<dbReference type="InterPro" id="IPR013752">
    <property type="entry name" value="KPA_reductase"/>
</dbReference>
<dbReference type="GO" id="GO:0015940">
    <property type="term" value="P:pantothenate biosynthetic process"/>
    <property type="evidence" value="ECO:0007669"/>
    <property type="project" value="UniProtKB-UniPathway"/>
</dbReference>
<dbReference type="EMBL" id="LUXM01000026">
    <property type="protein sequence ID" value="KZU95432.1"/>
    <property type="molecule type" value="Genomic_DNA"/>
</dbReference>
<dbReference type="InterPro" id="IPR050838">
    <property type="entry name" value="Ketopantoate_reductase"/>
</dbReference>
<dbReference type="InterPro" id="IPR003710">
    <property type="entry name" value="ApbA"/>
</dbReference>
<name>A0A165QPF9_LACPN</name>
<proteinExistence type="inferred from homology"/>
<dbReference type="InterPro" id="IPR008927">
    <property type="entry name" value="6-PGluconate_DH-like_C_sf"/>
</dbReference>
<dbReference type="EMBL" id="CP066817">
    <property type="protein sequence ID" value="QQM61842.1"/>
    <property type="molecule type" value="Genomic_DNA"/>
</dbReference>
<organism evidence="15 17">
    <name type="scientific">Lactiplantibacillus plantarum</name>
    <name type="common">Lactobacillus plantarum</name>
    <dbReference type="NCBI Taxonomy" id="1590"/>
    <lineage>
        <taxon>Bacteria</taxon>
        <taxon>Bacillati</taxon>
        <taxon>Bacillota</taxon>
        <taxon>Bacilli</taxon>
        <taxon>Lactobacillales</taxon>
        <taxon>Lactobacillaceae</taxon>
        <taxon>Lactiplantibacillus</taxon>
    </lineage>
</organism>
<keyword evidence="8 11" id="KW-0560">Oxidoreductase</keyword>
<feature type="domain" description="Ketopantoate reductase N-terminal" evidence="12">
    <location>
        <begin position="4"/>
        <end position="146"/>
    </location>
</feature>
<dbReference type="UniPathway" id="UPA00028">
    <property type="reaction ID" value="UER00004"/>
</dbReference>
<dbReference type="NCBIfam" id="TIGR00745">
    <property type="entry name" value="apbA_panE"/>
    <property type="match status" value="1"/>
</dbReference>
<dbReference type="PATRIC" id="fig|1590.148.peg.2586"/>
<dbReference type="RefSeq" id="WP_013355767.1">
    <property type="nucleotide sequence ID" value="NZ_AP018405.1"/>
</dbReference>
<dbReference type="Proteomes" id="UP000595466">
    <property type="component" value="Chromosome"/>
</dbReference>
<evidence type="ECO:0000259" key="13">
    <source>
        <dbReference type="Pfam" id="PF08546"/>
    </source>
</evidence>
<evidence type="ECO:0000256" key="5">
    <source>
        <dbReference type="ARBA" id="ARBA00019465"/>
    </source>
</evidence>
<evidence type="ECO:0000256" key="2">
    <source>
        <dbReference type="ARBA" id="ARBA00004994"/>
    </source>
</evidence>
<evidence type="ECO:0000256" key="6">
    <source>
        <dbReference type="ARBA" id="ARBA00022655"/>
    </source>
</evidence>
<dbReference type="Gene3D" id="3.40.50.720">
    <property type="entry name" value="NAD(P)-binding Rossmann-like Domain"/>
    <property type="match status" value="1"/>
</dbReference>
<dbReference type="GO" id="GO:0008677">
    <property type="term" value="F:2-dehydropantoate 2-reductase activity"/>
    <property type="evidence" value="ECO:0007669"/>
    <property type="project" value="UniProtKB-EC"/>
</dbReference>
<evidence type="ECO:0000313" key="18">
    <source>
        <dbReference type="Proteomes" id="UP000076989"/>
    </source>
</evidence>
<reference evidence="16 19" key="2">
    <citation type="submission" date="2020-12" db="EMBL/GenBank/DDBJ databases">
        <title>Whole genome sequencing of Lactobacillus plantarum PC518.</title>
        <authorList>
            <person name="Guo Q."/>
        </authorList>
    </citation>
    <scope>NUCLEOTIDE SEQUENCE [LARGE SCALE GENOMIC DNA]</scope>
    <source>
        <strain evidence="16 19">PC518</strain>
    </source>
</reference>
<dbReference type="Proteomes" id="UP000076882">
    <property type="component" value="Unassembled WGS sequence"/>
</dbReference>
<comment type="similarity">
    <text evidence="3 11">Belongs to the ketopantoate reductase family.</text>
</comment>
<dbReference type="InterPro" id="IPR036291">
    <property type="entry name" value="NAD(P)-bd_dom_sf"/>
</dbReference>
<dbReference type="InterPro" id="IPR013328">
    <property type="entry name" value="6PGD_dom2"/>
</dbReference>
<dbReference type="GO" id="GO:0050661">
    <property type="term" value="F:NADP binding"/>
    <property type="evidence" value="ECO:0007669"/>
    <property type="project" value="TreeGrafter"/>
</dbReference>
<evidence type="ECO:0000256" key="4">
    <source>
        <dbReference type="ARBA" id="ARBA00013014"/>
    </source>
</evidence>
<sequence>MKYGIIGAGAMGYRYGVMLQENAGVDVDFIDTWEPNVAKVREQGGVDVARDHQNHHVVPINIYYPEEYQGHPDVWIVFKKQMQLADELKRDASLFHEDQYVFAAMNGMGHFEKIAQYFPENHIIGGTAMIATVLNGPGTVDFMGPKGSEAMHMSKYAGHIDTTTKQVMADFKAADLNPIWSDNFMGMCMSKVVFNAVTNSLCTMFEIQMGQFIEYPGVKDMATQMFNEAYDACERAGIKLIETRQEEIDSVETVSRAYKYHYPSMYQDFSKGRPTEVDYINGYIAKIGREHDYVCRVHEFVTHEVHLAEMMRQYRHPEIPVAEK</sequence>
<accession>A0A165QPF9</accession>
<evidence type="ECO:0000313" key="19">
    <source>
        <dbReference type="Proteomes" id="UP000595466"/>
    </source>
</evidence>
<dbReference type="SUPFAM" id="SSF51735">
    <property type="entry name" value="NAD(P)-binding Rossmann-fold domains"/>
    <property type="match status" value="1"/>
</dbReference>
<dbReference type="EMBL" id="LUWI01000030">
    <property type="protein sequence ID" value="KZU02037.1"/>
    <property type="molecule type" value="Genomic_DNA"/>
</dbReference>
<dbReference type="AlphaFoldDB" id="A0A165QPF9"/>
<dbReference type="EC" id="1.1.1.169" evidence="4 11"/>
<dbReference type="PANTHER" id="PTHR43765">
    <property type="entry name" value="2-DEHYDROPANTOATE 2-REDUCTASE-RELATED"/>
    <property type="match status" value="1"/>
</dbReference>
<evidence type="ECO:0000313" key="17">
    <source>
        <dbReference type="Proteomes" id="UP000076882"/>
    </source>
</evidence>
<comment type="catalytic activity">
    <reaction evidence="10 11">
        <text>(R)-pantoate + NADP(+) = 2-dehydropantoate + NADPH + H(+)</text>
        <dbReference type="Rhea" id="RHEA:16233"/>
        <dbReference type="ChEBI" id="CHEBI:11561"/>
        <dbReference type="ChEBI" id="CHEBI:15378"/>
        <dbReference type="ChEBI" id="CHEBI:15980"/>
        <dbReference type="ChEBI" id="CHEBI:57783"/>
        <dbReference type="ChEBI" id="CHEBI:58349"/>
        <dbReference type="EC" id="1.1.1.169"/>
    </reaction>
</comment>
<evidence type="ECO:0000256" key="9">
    <source>
        <dbReference type="ARBA" id="ARBA00032024"/>
    </source>
</evidence>
<evidence type="ECO:0000256" key="11">
    <source>
        <dbReference type="RuleBase" id="RU362068"/>
    </source>
</evidence>
<keyword evidence="6 11" id="KW-0566">Pantothenate biosynthesis</keyword>
<feature type="domain" description="Ketopantoate reductase C-terminal" evidence="13">
    <location>
        <begin position="183"/>
        <end position="307"/>
    </location>
</feature>
<evidence type="ECO:0000256" key="8">
    <source>
        <dbReference type="ARBA" id="ARBA00023002"/>
    </source>
</evidence>
<dbReference type="PANTHER" id="PTHR43765:SF2">
    <property type="entry name" value="2-DEHYDROPANTOATE 2-REDUCTASE"/>
    <property type="match status" value="1"/>
</dbReference>
<evidence type="ECO:0000256" key="3">
    <source>
        <dbReference type="ARBA" id="ARBA00007870"/>
    </source>
</evidence>
<evidence type="ECO:0000256" key="1">
    <source>
        <dbReference type="ARBA" id="ARBA00002919"/>
    </source>
</evidence>
<comment type="pathway">
    <text evidence="2 11">Cofactor biosynthesis; (R)-pantothenate biosynthesis; (R)-pantoate from 3-methyl-2-oxobutanoate: step 2/2.</text>
</comment>
<dbReference type="Gene3D" id="1.10.1040.10">
    <property type="entry name" value="N-(1-d-carboxylethyl)-l-norvaline Dehydrogenase, domain 2"/>
    <property type="match status" value="1"/>
</dbReference>
<evidence type="ECO:0000313" key="14">
    <source>
        <dbReference type="EMBL" id="KZU02037.1"/>
    </source>
</evidence>
<dbReference type="Pfam" id="PF08546">
    <property type="entry name" value="ApbA_C"/>
    <property type="match status" value="1"/>
</dbReference>